<accession>A0AAN9DI13</accession>
<comment type="caution">
    <text evidence="2">The sequence shown here is derived from an EMBL/GenBank/DDBJ whole genome shotgun (WGS) entry which is preliminary data.</text>
</comment>
<protein>
    <submittedName>
        <fullName evidence="2">Uncharacterized protein</fullName>
    </submittedName>
</protein>
<keyword evidence="3" id="KW-1185">Reference proteome</keyword>
<organism evidence="2 3">
    <name type="scientific">Phoxinus phoxinus</name>
    <name type="common">Eurasian minnow</name>
    <dbReference type="NCBI Taxonomy" id="58324"/>
    <lineage>
        <taxon>Eukaryota</taxon>
        <taxon>Metazoa</taxon>
        <taxon>Chordata</taxon>
        <taxon>Craniata</taxon>
        <taxon>Vertebrata</taxon>
        <taxon>Euteleostomi</taxon>
        <taxon>Actinopterygii</taxon>
        <taxon>Neopterygii</taxon>
        <taxon>Teleostei</taxon>
        <taxon>Ostariophysi</taxon>
        <taxon>Cypriniformes</taxon>
        <taxon>Leuciscidae</taxon>
        <taxon>Phoxininae</taxon>
        <taxon>Phoxinus</taxon>
    </lineage>
</organism>
<proteinExistence type="predicted"/>
<name>A0AAN9DI13_9TELE</name>
<dbReference type="Proteomes" id="UP001364617">
    <property type="component" value="Unassembled WGS sequence"/>
</dbReference>
<dbReference type="AlphaFoldDB" id="A0AAN9DI13"/>
<evidence type="ECO:0000313" key="3">
    <source>
        <dbReference type="Proteomes" id="UP001364617"/>
    </source>
</evidence>
<evidence type="ECO:0000313" key="2">
    <source>
        <dbReference type="EMBL" id="KAK7173905.1"/>
    </source>
</evidence>
<gene>
    <name evidence="2" type="ORF">R3I93_003663</name>
</gene>
<feature type="region of interest" description="Disordered" evidence="1">
    <location>
        <begin position="1"/>
        <end position="27"/>
    </location>
</feature>
<dbReference type="EMBL" id="JAYKXH010000003">
    <property type="protein sequence ID" value="KAK7173905.1"/>
    <property type="molecule type" value="Genomic_DNA"/>
</dbReference>
<reference evidence="2 3" key="1">
    <citation type="submission" date="2024-02" db="EMBL/GenBank/DDBJ databases">
        <title>Chromosome-level genome assembly of the Eurasian Minnow (Phoxinus phoxinus).</title>
        <authorList>
            <person name="Oriowo T.O."/>
            <person name="Martin S."/>
            <person name="Stange M."/>
            <person name="Chrysostomakis Y."/>
            <person name="Brown T."/>
            <person name="Winkler S."/>
            <person name="Kukowka S."/>
            <person name="Myers E.W."/>
            <person name="Bohne A."/>
        </authorList>
    </citation>
    <scope>NUCLEOTIDE SEQUENCE [LARGE SCALE GENOMIC DNA]</scope>
    <source>
        <strain evidence="2">ZFMK-TIS-60720</strain>
        <tissue evidence="2">Whole Organism</tissue>
    </source>
</reference>
<sequence length="27" mass="3082">MLRDHLHKPLEGGCCIPEPIRHGTELE</sequence>
<evidence type="ECO:0000256" key="1">
    <source>
        <dbReference type="SAM" id="MobiDB-lite"/>
    </source>
</evidence>
<feature type="compositionally biased region" description="Basic and acidic residues" evidence="1">
    <location>
        <begin position="1"/>
        <end position="10"/>
    </location>
</feature>